<gene>
    <name evidence="1" type="ORF">A2310_04470</name>
</gene>
<dbReference type="Pfam" id="PF05951">
    <property type="entry name" value="Peptidase_M15_2"/>
    <property type="match status" value="1"/>
</dbReference>
<reference evidence="1 2" key="1">
    <citation type="journal article" date="2016" name="Nat. Commun.">
        <title>Thousands of microbial genomes shed light on interconnected biogeochemical processes in an aquifer system.</title>
        <authorList>
            <person name="Anantharaman K."/>
            <person name="Brown C.T."/>
            <person name="Hug L.A."/>
            <person name="Sharon I."/>
            <person name="Castelle C.J."/>
            <person name="Probst A.J."/>
            <person name="Thomas B.C."/>
            <person name="Singh A."/>
            <person name="Wilkins M.J."/>
            <person name="Karaoz U."/>
            <person name="Brodie E.L."/>
            <person name="Williams K.H."/>
            <person name="Hubbard S.S."/>
            <person name="Banfield J.F."/>
        </authorList>
    </citation>
    <scope>NUCLEOTIDE SEQUENCE [LARGE SCALE GENOMIC DNA]</scope>
</reference>
<dbReference type="Proteomes" id="UP000178417">
    <property type="component" value="Unassembled WGS sequence"/>
</dbReference>
<dbReference type="Gene3D" id="3.30.1380.10">
    <property type="match status" value="1"/>
</dbReference>
<name>A0A1F4SWB2_UNCSA</name>
<proteinExistence type="predicted"/>
<protein>
    <recommendedName>
        <fullName evidence="3">Peptidase M15A C-terminal domain-containing protein</fullName>
    </recommendedName>
</protein>
<evidence type="ECO:0000313" key="1">
    <source>
        <dbReference type="EMBL" id="OGC24721.1"/>
    </source>
</evidence>
<dbReference type="SUPFAM" id="SSF55166">
    <property type="entry name" value="Hedgehog/DD-peptidase"/>
    <property type="match status" value="1"/>
</dbReference>
<dbReference type="EMBL" id="MEUB01000007">
    <property type="protein sequence ID" value="OGC24721.1"/>
    <property type="molecule type" value="Genomic_DNA"/>
</dbReference>
<accession>A0A1F4SWB2</accession>
<evidence type="ECO:0000313" key="2">
    <source>
        <dbReference type="Proteomes" id="UP000178417"/>
    </source>
</evidence>
<sequence length="142" mass="16839">MKKLSDHFFEEDFRCKCNVCKREDFRLHLGLVGILEMIAEHFKKQVKIFSAYWCDQYYESLKKNHRSYHPMGKAVHIAIDGVDIKELFKYAETIPGINGIGFYPKNNFIHIDTRPEDKKEAWIKEGESYFPLSADKRRQYGL</sequence>
<dbReference type="AlphaFoldDB" id="A0A1F4SWB2"/>
<comment type="caution">
    <text evidence="1">The sequence shown here is derived from an EMBL/GenBank/DDBJ whole genome shotgun (WGS) entry which is preliminary data.</text>
</comment>
<dbReference type="InterPro" id="IPR009045">
    <property type="entry name" value="Zn_M74/Hedgehog-like"/>
</dbReference>
<dbReference type="STRING" id="1802579.A2310_04470"/>
<organism evidence="1 2">
    <name type="scientific">candidate division WOR-1 bacterium RIFOXYB2_FULL_37_13</name>
    <dbReference type="NCBI Taxonomy" id="1802579"/>
    <lineage>
        <taxon>Bacteria</taxon>
        <taxon>Bacillati</taxon>
        <taxon>Saganbacteria</taxon>
    </lineage>
</organism>
<dbReference type="InterPro" id="IPR010275">
    <property type="entry name" value="MepK"/>
</dbReference>
<evidence type="ECO:0008006" key="3">
    <source>
        <dbReference type="Google" id="ProtNLM"/>
    </source>
</evidence>